<comment type="caution">
    <text evidence="1">The sequence shown here is derived from an EMBL/GenBank/DDBJ whole genome shotgun (WGS) entry which is preliminary data.</text>
</comment>
<dbReference type="Proteomes" id="UP001196413">
    <property type="component" value="Unassembled WGS sequence"/>
</dbReference>
<reference evidence="1" key="1">
    <citation type="submission" date="2021-06" db="EMBL/GenBank/DDBJ databases">
        <title>Parelaphostrongylus tenuis whole genome reference sequence.</title>
        <authorList>
            <person name="Garwood T.J."/>
            <person name="Larsen P.A."/>
            <person name="Fountain-Jones N.M."/>
            <person name="Garbe J.R."/>
            <person name="Macchietto M.G."/>
            <person name="Kania S.A."/>
            <person name="Gerhold R.W."/>
            <person name="Richards J.E."/>
            <person name="Wolf T.M."/>
        </authorList>
    </citation>
    <scope>NUCLEOTIDE SEQUENCE</scope>
    <source>
        <strain evidence="1">MNPRO001-30</strain>
        <tissue evidence="1">Meninges</tissue>
    </source>
</reference>
<name>A0AAD5QLF5_PARTN</name>
<protein>
    <submittedName>
        <fullName evidence="1">Uncharacterized protein</fullName>
    </submittedName>
</protein>
<evidence type="ECO:0000313" key="2">
    <source>
        <dbReference type="Proteomes" id="UP001196413"/>
    </source>
</evidence>
<evidence type="ECO:0000313" key="1">
    <source>
        <dbReference type="EMBL" id="KAJ1353754.1"/>
    </source>
</evidence>
<accession>A0AAD5QLF5</accession>
<organism evidence="1 2">
    <name type="scientific">Parelaphostrongylus tenuis</name>
    <name type="common">Meningeal worm</name>
    <dbReference type="NCBI Taxonomy" id="148309"/>
    <lineage>
        <taxon>Eukaryota</taxon>
        <taxon>Metazoa</taxon>
        <taxon>Ecdysozoa</taxon>
        <taxon>Nematoda</taxon>
        <taxon>Chromadorea</taxon>
        <taxon>Rhabditida</taxon>
        <taxon>Rhabditina</taxon>
        <taxon>Rhabditomorpha</taxon>
        <taxon>Strongyloidea</taxon>
        <taxon>Metastrongylidae</taxon>
        <taxon>Parelaphostrongylus</taxon>
    </lineage>
</organism>
<keyword evidence="2" id="KW-1185">Reference proteome</keyword>
<dbReference type="EMBL" id="JAHQIW010001834">
    <property type="protein sequence ID" value="KAJ1353754.1"/>
    <property type="molecule type" value="Genomic_DNA"/>
</dbReference>
<proteinExistence type="predicted"/>
<gene>
    <name evidence="1" type="ORF">KIN20_010463</name>
</gene>
<dbReference type="AlphaFoldDB" id="A0AAD5QLF5"/>
<sequence>MMHEWRVGFKYNRWQVNATIWLEAMTELEKLRCRGGPKGLAKKQKVCKISHVQIVKKEVDCQAVLKAIEENPSLTTPTIQFFNSKKSEFYGCGIDLLPEKWQEGA</sequence>